<proteinExistence type="inferred from homology"/>
<dbReference type="PROSITE" id="PS00211">
    <property type="entry name" value="ABC_TRANSPORTER_1"/>
    <property type="match status" value="1"/>
</dbReference>
<evidence type="ECO:0000256" key="1">
    <source>
        <dbReference type="ARBA" id="ARBA00005417"/>
    </source>
</evidence>
<accession>A0ABT7AJT5</accession>
<keyword evidence="7" id="KW-1185">Reference proteome</keyword>
<evidence type="ECO:0000313" key="7">
    <source>
        <dbReference type="Proteomes" id="UP001321492"/>
    </source>
</evidence>
<dbReference type="Pfam" id="PF00005">
    <property type="entry name" value="ABC_tran"/>
    <property type="match status" value="1"/>
</dbReference>
<dbReference type="InterPro" id="IPR008995">
    <property type="entry name" value="Mo/tungstate-bd_C_term_dom"/>
</dbReference>
<sequence>MRGTDVRLDHVDVTFGDFQAISDVSLEVEPGEFFSILGPSGCGKTTLLRLISGFQEPTRGRVLIGGADMAGRGPNRRPTALIFQNLALFPLMSVRENVAFGLEARGIPKRERLARADALLALVALEGQGAKKPGELSGGQRQRVAIARALAVEPAVLLLDEPLSALDLKLRQHMRAELKAIQRKTGVTFIYITHDQGEALTMSDRIAVMNRGRVEQVGRPEELYAEPATPFVATFVGEQNVLIGTVAASAPGEAAVDTPLGRLVGRTANGAPAVGSRAFVMIRPERLRLSDGAALAGVVSRRDLEGPFFVLHVESGDTRLVAHVPNSGAIPEPGARVALAVDPADMLILPEGETARA</sequence>
<evidence type="ECO:0000256" key="4">
    <source>
        <dbReference type="ARBA" id="ARBA00022840"/>
    </source>
</evidence>
<keyword evidence="2" id="KW-0813">Transport</keyword>
<protein>
    <submittedName>
        <fullName evidence="6">ABC transporter ATP-binding protein</fullName>
    </submittedName>
</protein>
<dbReference type="PROSITE" id="PS50893">
    <property type="entry name" value="ABC_TRANSPORTER_2"/>
    <property type="match status" value="1"/>
</dbReference>
<dbReference type="InterPro" id="IPR027417">
    <property type="entry name" value="P-loop_NTPase"/>
</dbReference>
<dbReference type="InterPro" id="IPR013611">
    <property type="entry name" value="Transp-assoc_OB_typ2"/>
</dbReference>
<dbReference type="RefSeq" id="WP_283741249.1">
    <property type="nucleotide sequence ID" value="NZ_JASJEV010000008.1"/>
</dbReference>
<comment type="caution">
    <text evidence="6">The sequence shown here is derived from an EMBL/GenBank/DDBJ whole genome shotgun (WGS) entry which is preliminary data.</text>
</comment>
<dbReference type="Pfam" id="PF08402">
    <property type="entry name" value="TOBE_2"/>
    <property type="match status" value="1"/>
</dbReference>
<comment type="similarity">
    <text evidence="1">Belongs to the ABC transporter superfamily.</text>
</comment>
<dbReference type="InterPro" id="IPR003593">
    <property type="entry name" value="AAA+_ATPase"/>
</dbReference>
<dbReference type="Gene3D" id="3.40.50.300">
    <property type="entry name" value="P-loop containing nucleotide triphosphate hydrolases"/>
    <property type="match status" value="1"/>
</dbReference>
<gene>
    <name evidence="6" type="ORF">QNA08_13485</name>
</gene>
<dbReference type="Gene3D" id="2.40.50.100">
    <property type="match status" value="1"/>
</dbReference>
<dbReference type="InterPro" id="IPR003439">
    <property type="entry name" value="ABC_transporter-like_ATP-bd"/>
</dbReference>
<evidence type="ECO:0000259" key="5">
    <source>
        <dbReference type="PROSITE" id="PS50893"/>
    </source>
</evidence>
<dbReference type="Proteomes" id="UP001321492">
    <property type="component" value="Unassembled WGS sequence"/>
</dbReference>
<dbReference type="PANTHER" id="PTHR42781">
    <property type="entry name" value="SPERMIDINE/PUTRESCINE IMPORT ATP-BINDING PROTEIN POTA"/>
    <property type="match status" value="1"/>
</dbReference>
<keyword evidence="3" id="KW-0547">Nucleotide-binding</keyword>
<organism evidence="6 7">
    <name type="scientific">Chelatococcus albus</name>
    <dbReference type="NCBI Taxonomy" id="3047466"/>
    <lineage>
        <taxon>Bacteria</taxon>
        <taxon>Pseudomonadati</taxon>
        <taxon>Pseudomonadota</taxon>
        <taxon>Alphaproteobacteria</taxon>
        <taxon>Hyphomicrobiales</taxon>
        <taxon>Chelatococcaceae</taxon>
        <taxon>Chelatococcus</taxon>
    </lineage>
</organism>
<name>A0ABT7AJT5_9HYPH</name>
<evidence type="ECO:0000256" key="3">
    <source>
        <dbReference type="ARBA" id="ARBA00022741"/>
    </source>
</evidence>
<dbReference type="InterPro" id="IPR017871">
    <property type="entry name" value="ABC_transporter-like_CS"/>
</dbReference>
<reference evidence="6 7" key="1">
    <citation type="submission" date="2023-05" db="EMBL/GenBank/DDBJ databases">
        <title>Chelatococcus sp. nov., a moderately thermophilic bacterium isolated from hot spring microbial mat.</title>
        <authorList>
            <person name="Hu C.-J."/>
            <person name="Li W.-J."/>
        </authorList>
    </citation>
    <scope>NUCLEOTIDE SEQUENCE [LARGE SCALE GENOMIC DNA]</scope>
    <source>
        <strain evidence="6 7">SYSU G07232</strain>
    </source>
</reference>
<dbReference type="SMART" id="SM00382">
    <property type="entry name" value="AAA"/>
    <property type="match status" value="1"/>
</dbReference>
<evidence type="ECO:0000313" key="6">
    <source>
        <dbReference type="EMBL" id="MDJ1159247.1"/>
    </source>
</evidence>
<evidence type="ECO:0000256" key="2">
    <source>
        <dbReference type="ARBA" id="ARBA00022448"/>
    </source>
</evidence>
<dbReference type="SUPFAM" id="SSF50331">
    <property type="entry name" value="MOP-like"/>
    <property type="match status" value="1"/>
</dbReference>
<keyword evidence="4 6" id="KW-0067">ATP-binding</keyword>
<dbReference type="InterPro" id="IPR050093">
    <property type="entry name" value="ABC_SmlMolc_Importer"/>
</dbReference>
<feature type="domain" description="ABC transporter" evidence="5">
    <location>
        <begin position="6"/>
        <end position="236"/>
    </location>
</feature>
<dbReference type="SUPFAM" id="SSF52540">
    <property type="entry name" value="P-loop containing nucleoside triphosphate hydrolases"/>
    <property type="match status" value="1"/>
</dbReference>
<dbReference type="EMBL" id="JASJEV010000008">
    <property type="protein sequence ID" value="MDJ1159247.1"/>
    <property type="molecule type" value="Genomic_DNA"/>
</dbReference>
<dbReference type="PANTHER" id="PTHR42781:SF4">
    <property type="entry name" value="SPERMIDINE_PUTRESCINE IMPORT ATP-BINDING PROTEIN POTA"/>
    <property type="match status" value="1"/>
</dbReference>
<dbReference type="GO" id="GO:0005524">
    <property type="term" value="F:ATP binding"/>
    <property type="evidence" value="ECO:0007669"/>
    <property type="project" value="UniProtKB-KW"/>
</dbReference>